<dbReference type="Proteomes" id="UP001501057">
    <property type="component" value="Unassembled WGS sequence"/>
</dbReference>
<evidence type="ECO:0000256" key="9">
    <source>
        <dbReference type="SAM" id="MobiDB-lite"/>
    </source>
</evidence>
<comment type="subcellular location">
    <subcellularLocation>
        <location evidence="1">Endomembrane system</location>
        <topology evidence="1">Multi-pass membrane protein</topology>
    </subcellularLocation>
</comment>
<keyword evidence="7 10" id="KW-0472">Membrane</keyword>
<evidence type="ECO:0000256" key="10">
    <source>
        <dbReference type="SAM" id="Phobius"/>
    </source>
</evidence>
<proteinExistence type="inferred from homology"/>
<dbReference type="InterPro" id="IPR036291">
    <property type="entry name" value="NAD(P)-bd_dom_sf"/>
</dbReference>
<evidence type="ECO:0000256" key="3">
    <source>
        <dbReference type="ARBA" id="ARBA00022448"/>
    </source>
</evidence>
<evidence type="ECO:0000259" key="11">
    <source>
        <dbReference type="PROSITE" id="PS51201"/>
    </source>
</evidence>
<evidence type="ECO:0000313" key="13">
    <source>
        <dbReference type="Proteomes" id="UP001501057"/>
    </source>
</evidence>
<evidence type="ECO:0000256" key="5">
    <source>
        <dbReference type="ARBA" id="ARBA00022989"/>
    </source>
</evidence>
<protein>
    <submittedName>
        <fullName evidence="12">Lipoprotein</fullName>
    </submittedName>
</protein>
<dbReference type="Gene3D" id="3.40.50.720">
    <property type="entry name" value="NAD(P)-binding Rossmann-like Domain"/>
    <property type="match status" value="2"/>
</dbReference>
<dbReference type="InterPro" id="IPR003148">
    <property type="entry name" value="RCK_N"/>
</dbReference>
<keyword evidence="12" id="KW-0449">Lipoprotein</keyword>
<dbReference type="Pfam" id="PF06241">
    <property type="entry name" value="Castor_Poll_mid"/>
    <property type="match status" value="1"/>
</dbReference>
<feature type="domain" description="RCK N-terminal" evidence="11">
    <location>
        <begin position="149"/>
        <end position="286"/>
    </location>
</feature>
<gene>
    <name evidence="12" type="ORF">GCM10009710_01770</name>
</gene>
<comment type="similarity">
    <text evidence="2">Belongs to the castor/pollux (TC 1.A.1.23) family.</text>
</comment>
<evidence type="ECO:0000256" key="1">
    <source>
        <dbReference type="ARBA" id="ARBA00004127"/>
    </source>
</evidence>
<dbReference type="PANTHER" id="PTHR31563:SF10">
    <property type="entry name" value="ION CHANNEL POLLUX-RELATED"/>
    <property type="match status" value="1"/>
</dbReference>
<evidence type="ECO:0000256" key="6">
    <source>
        <dbReference type="ARBA" id="ARBA00023065"/>
    </source>
</evidence>
<evidence type="ECO:0000313" key="12">
    <source>
        <dbReference type="EMBL" id="GAA1724609.1"/>
    </source>
</evidence>
<keyword evidence="13" id="KW-1185">Reference proteome</keyword>
<dbReference type="InterPro" id="IPR010420">
    <property type="entry name" value="CASTOR/POLLUX/SYM8_dom"/>
</dbReference>
<dbReference type="PROSITE" id="PS51201">
    <property type="entry name" value="RCK_N"/>
    <property type="match status" value="1"/>
</dbReference>
<feature type="region of interest" description="Disordered" evidence="9">
    <location>
        <begin position="1"/>
        <end position="23"/>
    </location>
</feature>
<evidence type="ECO:0000256" key="8">
    <source>
        <dbReference type="ARBA" id="ARBA00023303"/>
    </source>
</evidence>
<dbReference type="EMBL" id="BAAAME010000002">
    <property type="protein sequence ID" value="GAA1724609.1"/>
    <property type="molecule type" value="Genomic_DNA"/>
</dbReference>
<sequence>MRRRTTQSIAASTPTPRRTTRAPGRGARLRYWFDGTMAHGTPALVAWLALVTLVLITAFSLFLLVTQWAPAPEEGERPGFFGQLFTTLMHALDPGTVAGDTGSWFFLVAMLVLTIAGLFIVSALIGVIAAGIDNRLADLRRGRSLVVERDHTVILGWSDTVFAMLRELSIANESRKRPAVVVLADRDKVEMEEEIRDKVDDLRGTRVVVRSGSPLDLGDLRLASLREARSIIVLSPDDADPDPGVIKTLLALNHDTEITAPVVAEIRDPENLEAARLVGGDRSIVLDKQETVARLLVQSARQSGAAAVYTELFDFDGDEIYFHLDPRLAGATYSEAVLAYEDVSVIGLATSDGRVRLNPPSDTSVGDAELVVVASDDSVLTSTTARKGDVDATAVSTASVVVERPSQILVLGWNSRATTVLRELDQYSAPGSSLQIVTELGDPVLPPLTNLTATVEKVRTLDRATLAGLSIIDLDQVIVLCYSDDLDVQHADARTLVTLLHLREIVGGRTGGPTVVSEMLDDRNRALAQVAQVDDVIVSDEIISLMLSQLSENVRLAAVFEDLLDADGAEVYLRPAGGYVQVGVRATYATVVAAAAARGETALGYRITADGPAGIVVNPAKSRTFTITEDDLVIVLADD</sequence>
<organism evidence="12 13">
    <name type="scientific">Aeromicrobium alkaliterrae</name>
    <dbReference type="NCBI Taxonomy" id="302168"/>
    <lineage>
        <taxon>Bacteria</taxon>
        <taxon>Bacillati</taxon>
        <taxon>Actinomycetota</taxon>
        <taxon>Actinomycetes</taxon>
        <taxon>Propionibacteriales</taxon>
        <taxon>Nocardioidaceae</taxon>
        <taxon>Aeromicrobium</taxon>
    </lineage>
</organism>
<name>A0ABP4VF47_9ACTN</name>
<feature type="transmembrane region" description="Helical" evidence="10">
    <location>
        <begin position="104"/>
        <end position="132"/>
    </location>
</feature>
<keyword evidence="5 10" id="KW-1133">Transmembrane helix</keyword>
<keyword evidence="6" id="KW-0406">Ion transport</keyword>
<dbReference type="SUPFAM" id="SSF51735">
    <property type="entry name" value="NAD(P)-binding Rossmann-fold domains"/>
    <property type="match status" value="1"/>
</dbReference>
<evidence type="ECO:0000256" key="2">
    <source>
        <dbReference type="ARBA" id="ARBA00008577"/>
    </source>
</evidence>
<dbReference type="PANTHER" id="PTHR31563">
    <property type="entry name" value="ION CHANNEL POLLUX-RELATED"/>
    <property type="match status" value="1"/>
</dbReference>
<accession>A0ABP4VF47</accession>
<feature type="transmembrane region" description="Helical" evidence="10">
    <location>
        <begin position="44"/>
        <end position="65"/>
    </location>
</feature>
<evidence type="ECO:0000256" key="7">
    <source>
        <dbReference type="ARBA" id="ARBA00023136"/>
    </source>
</evidence>
<reference evidence="13" key="1">
    <citation type="journal article" date="2019" name="Int. J. Syst. Evol. Microbiol.">
        <title>The Global Catalogue of Microorganisms (GCM) 10K type strain sequencing project: providing services to taxonomists for standard genome sequencing and annotation.</title>
        <authorList>
            <consortium name="The Broad Institute Genomics Platform"/>
            <consortium name="The Broad Institute Genome Sequencing Center for Infectious Disease"/>
            <person name="Wu L."/>
            <person name="Ma J."/>
        </authorList>
    </citation>
    <scope>NUCLEOTIDE SEQUENCE [LARGE SCALE GENOMIC DNA]</scope>
    <source>
        <strain evidence="13">JCM 13518</strain>
    </source>
</reference>
<comment type="caution">
    <text evidence="12">The sequence shown here is derived from an EMBL/GenBank/DDBJ whole genome shotgun (WGS) entry which is preliminary data.</text>
</comment>
<keyword evidence="4 10" id="KW-0812">Transmembrane</keyword>
<evidence type="ECO:0000256" key="4">
    <source>
        <dbReference type="ARBA" id="ARBA00022692"/>
    </source>
</evidence>
<dbReference type="Pfam" id="PF22614">
    <property type="entry name" value="Slo-like_RCK"/>
    <property type="match status" value="1"/>
</dbReference>
<keyword evidence="8" id="KW-0407">Ion channel</keyword>
<feature type="compositionally biased region" description="Low complexity" evidence="9">
    <location>
        <begin position="10"/>
        <end position="23"/>
    </location>
</feature>
<keyword evidence="3" id="KW-0813">Transport</keyword>
<dbReference type="InterPro" id="IPR044849">
    <property type="entry name" value="CASTOR/POLLUX/SYM8-like"/>
</dbReference>